<evidence type="ECO:0000313" key="3">
    <source>
        <dbReference type="Proteomes" id="UP000021315"/>
    </source>
</evidence>
<sequence length="93" mass="10840">MHLRKHDLLEMDAEWLKKLLAERLLEVSIRLLDDVKELQDRQIQNLANTSNLPASQASWKKAGADEEENEFDEPHLPFINNATEQALRHWVIA</sequence>
<protein>
    <submittedName>
        <fullName evidence="2">Uncharacterized protein</fullName>
    </submittedName>
</protein>
<proteinExistence type="predicted"/>
<gene>
    <name evidence="2" type="ORF">AW06_001092</name>
</gene>
<dbReference type="STRING" id="1453999.AW06_001092"/>
<comment type="caution">
    <text evidence="2">The sequence shown here is derived from an EMBL/GenBank/DDBJ whole genome shotgun (WGS) entry which is preliminary data.</text>
</comment>
<dbReference type="EMBL" id="JDST02000018">
    <property type="protein sequence ID" value="KFB77718.1"/>
    <property type="molecule type" value="Genomic_DNA"/>
</dbReference>
<dbReference type="RefSeq" id="WP_034946151.1">
    <property type="nucleotide sequence ID" value="NZ_JDST02000018.1"/>
</dbReference>
<accession>A0A080M8Z4</accession>
<dbReference type="Proteomes" id="UP000021315">
    <property type="component" value="Unassembled WGS sequence"/>
</dbReference>
<dbReference type="AlphaFoldDB" id="A0A080M8Z4"/>
<name>A0A080M8Z4_9PROT</name>
<evidence type="ECO:0000256" key="1">
    <source>
        <dbReference type="SAM" id="MobiDB-lite"/>
    </source>
</evidence>
<evidence type="ECO:0000313" key="2">
    <source>
        <dbReference type="EMBL" id="KFB77718.1"/>
    </source>
</evidence>
<reference evidence="2" key="1">
    <citation type="submission" date="2014-02" db="EMBL/GenBank/DDBJ databases">
        <title>Expanding our view of genomic diversity in Candidatus Accumulibacter clades.</title>
        <authorList>
            <person name="Skennerton C.T."/>
            <person name="Barr J.J."/>
            <person name="Slater F.R."/>
            <person name="Bond P.L."/>
            <person name="Tyson G.W."/>
        </authorList>
    </citation>
    <scope>NUCLEOTIDE SEQUENCE [LARGE SCALE GENOMIC DNA]</scope>
</reference>
<organism evidence="2 3">
    <name type="scientific">Candidatus Accumulibacter cognatus</name>
    <dbReference type="NCBI Taxonomy" id="2954383"/>
    <lineage>
        <taxon>Bacteria</taxon>
        <taxon>Pseudomonadati</taxon>
        <taxon>Pseudomonadota</taxon>
        <taxon>Betaproteobacteria</taxon>
        <taxon>Candidatus Accumulibacter</taxon>
    </lineage>
</organism>
<feature type="region of interest" description="Disordered" evidence="1">
    <location>
        <begin position="54"/>
        <end position="74"/>
    </location>
</feature>
<keyword evidence="3" id="KW-1185">Reference proteome</keyword>